<keyword evidence="2" id="KW-1185">Reference proteome</keyword>
<accession>A0ABU8SJU4</accession>
<dbReference type="InterPro" id="IPR002763">
    <property type="entry name" value="DUF72"/>
</dbReference>
<proteinExistence type="predicted"/>
<gene>
    <name evidence="1" type="ORF">R4146_03030</name>
</gene>
<name>A0ABU8SJU4_9LACO</name>
<dbReference type="EMBL" id="JAWMWH010000001">
    <property type="protein sequence ID" value="MEJ6400151.1"/>
    <property type="molecule type" value="Genomic_DNA"/>
</dbReference>
<dbReference type="Proteomes" id="UP001370590">
    <property type="component" value="Unassembled WGS sequence"/>
</dbReference>
<dbReference type="PANTHER" id="PTHR30348">
    <property type="entry name" value="UNCHARACTERIZED PROTEIN YECE"/>
    <property type="match status" value="1"/>
</dbReference>
<comment type="caution">
    <text evidence="1">The sequence shown here is derived from an EMBL/GenBank/DDBJ whole genome shotgun (WGS) entry which is preliminary data.</text>
</comment>
<organism evidence="1 2">
    <name type="scientific">Nicoliella lavandulae</name>
    <dbReference type="NCBI Taxonomy" id="3082954"/>
    <lineage>
        <taxon>Bacteria</taxon>
        <taxon>Bacillati</taxon>
        <taxon>Bacillota</taxon>
        <taxon>Bacilli</taxon>
        <taxon>Lactobacillales</taxon>
        <taxon>Lactobacillaceae</taxon>
        <taxon>Nicoliella</taxon>
    </lineage>
</organism>
<dbReference type="RefSeq" id="WP_339959971.1">
    <property type="nucleotide sequence ID" value="NZ_JAWMWH010000001.1"/>
</dbReference>
<evidence type="ECO:0000313" key="1">
    <source>
        <dbReference type="EMBL" id="MEJ6400151.1"/>
    </source>
</evidence>
<dbReference type="Pfam" id="PF01904">
    <property type="entry name" value="DUF72"/>
    <property type="match status" value="1"/>
</dbReference>
<dbReference type="InterPro" id="IPR036520">
    <property type="entry name" value="UPF0759_sf"/>
</dbReference>
<dbReference type="SUPFAM" id="SSF117396">
    <property type="entry name" value="TM1631-like"/>
    <property type="match status" value="1"/>
</dbReference>
<dbReference type="PANTHER" id="PTHR30348:SF13">
    <property type="entry name" value="UPF0759 PROTEIN YUNF"/>
    <property type="match status" value="1"/>
</dbReference>
<reference evidence="1 2" key="1">
    <citation type="submission" date="2023-10" db="EMBL/GenBank/DDBJ databases">
        <title>Nicoliella lavandulae sp. nov. isolated from Lavandula angustifolia flowers.</title>
        <authorList>
            <person name="Alcantara C."/>
            <person name="Zuniga M."/>
            <person name="Landete J.M."/>
            <person name="Monedero V."/>
        </authorList>
    </citation>
    <scope>NUCLEOTIDE SEQUENCE [LARGE SCALE GENOMIC DNA]</scope>
    <source>
        <strain evidence="1 2">Es01</strain>
    </source>
</reference>
<protein>
    <submittedName>
        <fullName evidence="1">DUF72 domain-containing protein</fullName>
    </submittedName>
</protein>
<evidence type="ECO:0000313" key="2">
    <source>
        <dbReference type="Proteomes" id="UP001370590"/>
    </source>
</evidence>
<sequence length="281" mass="32296">MITIGLTTWSDHPAFSNDDRPPSLTTYASFLPTVEVDTPFYAIPKVSTVINWQRQVPKQFQFVLKANQLMTQHDLRGPKPATLHERHQAFQQFQKMVVPLVDRHQLKTILFQFPPFFDLTNEHLDYLTQIRNYLPDLPITVEFRHPAWFNKQFESQLFSGLQQLGMTLAIVDEPHNLNDGVPFVPVITNPNLVFIRLHGRNAAGWFNQGKDWRSKRTLYRYNDHELQGLAGIVKDLANQAREVCVIFNNNSGKDAAPNALKLQSLLGLHFKGLAPKQLDLF</sequence>
<dbReference type="Gene3D" id="3.20.20.410">
    <property type="entry name" value="Protein of unknown function UPF0759"/>
    <property type="match status" value="1"/>
</dbReference>